<evidence type="ECO:0000313" key="2">
    <source>
        <dbReference type="Proteomes" id="UP000255541"/>
    </source>
</evidence>
<dbReference type="AlphaFoldDB" id="A0A7Z6MUK9"/>
<protein>
    <submittedName>
        <fullName evidence="1">Uncharacterized protein</fullName>
    </submittedName>
</protein>
<dbReference type="EMBL" id="QRBA01000011">
    <property type="protein sequence ID" value="RDS89288.1"/>
    <property type="molecule type" value="Genomic_DNA"/>
</dbReference>
<reference evidence="1 2" key="1">
    <citation type="submission" date="2018-07" db="EMBL/GenBank/DDBJ databases">
        <title>Draft Genome Sequence of Pseudomonas fluorescens AHK-1 associated with canker disease of kiwifruit.</title>
        <authorList>
            <person name="Wu Z."/>
        </authorList>
    </citation>
    <scope>NUCLEOTIDE SEQUENCE [LARGE SCALE GENOMIC DNA]</scope>
    <source>
        <strain evidence="1 2">AHK-1</strain>
    </source>
</reference>
<name>A0A7Z6MUK9_PSEFL</name>
<proteinExistence type="predicted"/>
<sequence length="157" mass="17093">MSKTIDIQAMQARINKNQSESLSKISVGIRAPLVEQTIEEKIQAVGRAFLDAPSTTTVGKKHVSVATPDYYHALLNGTVEVTGTAHYEENATLQSHLQDVLQINLLRLHAQTDPALQDLLTKVAVLSLAPKERNQLLKAMGADARNEVLSIIGLNTD</sequence>
<comment type="caution">
    <text evidence="1">The sequence shown here is derived from an EMBL/GenBank/DDBJ whole genome shotgun (WGS) entry which is preliminary data.</text>
</comment>
<accession>A0A7Z6MUK9</accession>
<dbReference type="Proteomes" id="UP000255541">
    <property type="component" value="Unassembled WGS sequence"/>
</dbReference>
<gene>
    <name evidence="1" type="ORF">DL347_19790</name>
</gene>
<dbReference type="RefSeq" id="WP_115487657.1">
    <property type="nucleotide sequence ID" value="NZ_QRBA01000011.1"/>
</dbReference>
<organism evidence="1 2">
    <name type="scientific">Pseudomonas fluorescens</name>
    <dbReference type="NCBI Taxonomy" id="294"/>
    <lineage>
        <taxon>Bacteria</taxon>
        <taxon>Pseudomonadati</taxon>
        <taxon>Pseudomonadota</taxon>
        <taxon>Gammaproteobacteria</taxon>
        <taxon>Pseudomonadales</taxon>
        <taxon>Pseudomonadaceae</taxon>
        <taxon>Pseudomonas</taxon>
    </lineage>
</organism>
<evidence type="ECO:0000313" key="1">
    <source>
        <dbReference type="EMBL" id="RDS89288.1"/>
    </source>
</evidence>